<evidence type="ECO:0008006" key="3">
    <source>
        <dbReference type="Google" id="ProtNLM"/>
    </source>
</evidence>
<dbReference type="KEGG" id="scs:Sta7437_1000"/>
<evidence type="ECO:0000313" key="2">
    <source>
        <dbReference type="Proteomes" id="UP000010473"/>
    </source>
</evidence>
<dbReference type="Gene3D" id="1.10.10.1150">
    <property type="entry name" value="Coenzyme PQQ synthesis protein D (PqqD)"/>
    <property type="match status" value="1"/>
</dbReference>
<dbReference type="InterPro" id="IPR041881">
    <property type="entry name" value="PqqD_sf"/>
</dbReference>
<dbReference type="OrthoDB" id="583128at2"/>
<accession>K9XPP8</accession>
<dbReference type="RefSeq" id="WP_015192253.1">
    <property type="nucleotide sequence ID" value="NC_019748.1"/>
</dbReference>
<sequence length="104" mass="11860">MTADIEPISKIKANDEKKYQVAEDILFRQVENEGILLHIPSGTYYSLSETSIMFWQALLDAKPLTPVVDQIINEYEVERDRVVADLQSFLQDLSDCNIISSSDH</sequence>
<organism evidence="1 2">
    <name type="scientific">Stanieria cyanosphaera (strain ATCC 29371 / PCC 7437)</name>
    <dbReference type="NCBI Taxonomy" id="111780"/>
    <lineage>
        <taxon>Bacteria</taxon>
        <taxon>Bacillati</taxon>
        <taxon>Cyanobacteriota</taxon>
        <taxon>Cyanophyceae</taxon>
        <taxon>Pleurocapsales</taxon>
        <taxon>Dermocarpellaceae</taxon>
        <taxon>Stanieria</taxon>
    </lineage>
</organism>
<dbReference type="EMBL" id="CP003653">
    <property type="protein sequence ID" value="AFZ34580.1"/>
    <property type="molecule type" value="Genomic_DNA"/>
</dbReference>
<proteinExistence type="predicted"/>
<reference evidence="2" key="1">
    <citation type="journal article" date="2013" name="Proc. Natl. Acad. Sci. U.S.A.">
        <title>Improving the coverage of the cyanobacterial phylum using diversity-driven genome sequencing.</title>
        <authorList>
            <person name="Shih P.M."/>
            <person name="Wu D."/>
            <person name="Latifi A."/>
            <person name="Axen S.D."/>
            <person name="Fewer D.P."/>
            <person name="Talla E."/>
            <person name="Calteau A."/>
            <person name="Cai F."/>
            <person name="Tandeau de Marsac N."/>
            <person name="Rippka R."/>
            <person name="Herdman M."/>
            <person name="Sivonen K."/>
            <person name="Coursin T."/>
            <person name="Laurent T."/>
            <person name="Goodwin L."/>
            <person name="Nolan M."/>
            <person name="Davenport K.W."/>
            <person name="Han C.S."/>
            <person name="Rubin E.M."/>
            <person name="Eisen J.A."/>
            <person name="Woyke T."/>
            <person name="Gugger M."/>
            <person name="Kerfeld C.A."/>
        </authorList>
    </citation>
    <scope>NUCLEOTIDE SEQUENCE [LARGE SCALE GENOMIC DNA]</scope>
    <source>
        <strain evidence="2">ATCC 29371 / PCC 7437</strain>
    </source>
</reference>
<gene>
    <name evidence="1" type="ordered locus">Sta7437_1000</name>
</gene>
<evidence type="ECO:0000313" key="1">
    <source>
        <dbReference type="EMBL" id="AFZ34580.1"/>
    </source>
</evidence>
<dbReference type="STRING" id="111780.Sta7437_1000"/>
<dbReference type="eggNOG" id="ENOG50334HC">
    <property type="taxonomic scope" value="Bacteria"/>
</dbReference>
<dbReference type="HOGENOM" id="CLU_159325_2_2_3"/>
<dbReference type="AlphaFoldDB" id="K9XPP8"/>
<dbReference type="Pfam" id="PF05402">
    <property type="entry name" value="PqqD"/>
    <property type="match status" value="1"/>
</dbReference>
<keyword evidence="2" id="KW-1185">Reference proteome</keyword>
<dbReference type="Proteomes" id="UP000010473">
    <property type="component" value="Chromosome"/>
</dbReference>
<protein>
    <recommendedName>
        <fullName evidence="3">Coenzyme PQQ synthesis protein D (PqqD)</fullName>
    </recommendedName>
</protein>
<name>K9XPP8_STAC7</name>
<dbReference type="InterPro" id="IPR008792">
    <property type="entry name" value="PQQD"/>
</dbReference>